<accession>A0A7C5SZG2</accession>
<feature type="chain" id="PRO_5027797517" description="peptidylprolyl isomerase" evidence="6">
    <location>
        <begin position="21"/>
        <end position="275"/>
    </location>
</feature>
<dbReference type="InterPro" id="IPR000297">
    <property type="entry name" value="PPIase_PpiC"/>
</dbReference>
<evidence type="ECO:0000259" key="7">
    <source>
        <dbReference type="Pfam" id="PF13145"/>
    </source>
</evidence>
<dbReference type="GO" id="GO:0003755">
    <property type="term" value="F:peptidyl-prolyl cis-trans isomerase activity"/>
    <property type="evidence" value="ECO:0007669"/>
    <property type="project" value="UniProtKB-KW"/>
</dbReference>
<evidence type="ECO:0000313" key="8">
    <source>
        <dbReference type="EMBL" id="HHO74289.1"/>
    </source>
</evidence>
<protein>
    <recommendedName>
        <fullName evidence="2">peptidylprolyl isomerase</fullName>
        <ecNumber evidence="2">5.2.1.8</ecNumber>
    </recommendedName>
</protein>
<dbReference type="Gene3D" id="1.10.4030.10">
    <property type="entry name" value="Porin chaperone SurA, peptide-binding domain"/>
    <property type="match status" value="2"/>
</dbReference>
<evidence type="ECO:0000256" key="5">
    <source>
        <dbReference type="ARBA" id="ARBA00023235"/>
    </source>
</evidence>
<dbReference type="AlphaFoldDB" id="A0A7C5SZG2"/>
<dbReference type="Pfam" id="PF13624">
    <property type="entry name" value="SurA_N_3"/>
    <property type="match status" value="1"/>
</dbReference>
<dbReference type="PANTHER" id="PTHR47245:SF1">
    <property type="entry name" value="FOLDASE PROTEIN PRSA"/>
    <property type="match status" value="1"/>
</dbReference>
<evidence type="ECO:0000256" key="3">
    <source>
        <dbReference type="ARBA" id="ARBA00022729"/>
    </source>
</evidence>
<dbReference type="SUPFAM" id="SSF109998">
    <property type="entry name" value="Triger factor/SurA peptide-binding domain-like"/>
    <property type="match status" value="1"/>
</dbReference>
<comment type="caution">
    <text evidence="8">The sequence shown here is derived from an EMBL/GenBank/DDBJ whole genome shotgun (WGS) entry which is preliminary data.</text>
</comment>
<keyword evidence="5 8" id="KW-0413">Isomerase</keyword>
<organism evidence="8">
    <name type="scientific">Thermocrinis ruber</name>
    <dbReference type="NCBI Taxonomy" id="75906"/>
    <lineage>
        <taxon>Bacteria</taxon>
        <taxon>Pseudomonadati</taxon>
        <taxon>Aquificota</taxon>
        <taxon>Aquificia</taxon>
        <taxon>Aquificales</taxon>
        <taxon>Aquificaceae</taxon>
        <taxon>Thermocrinis</taxon>
    </lineage>
</organism>
<dbReference type="SUPFAM" id="SSF54534">
    <property type="entry name" value="FKBP-like"/>
    <property type="match status" value="1"/>
</dbReference>
<evidence type="ECO:0000256" key="6">
    <source>
        <dbReference type="SAM" id="SignalP"/>
    </source>
</evidence>
<comment type="catalytic activity">
    <reaction evidence="1">
        <text>[protein]-peptidylproline (omega=180) = [protein]-peptidylproline (omega=0)</text>
        <dbReference type="Rhea" id="RHEA:16237"/>
        <dbReference type="Rhea" id="RHEA-COMP:10747"/>
        <dbReference type="Rhea" id="RHEA-COMP:10748"/>
        <dbReference type="ChEBI" id="CHEBI:83833"/>
        <dbReference type="ChEBI" id="CHEBI:83834"/>
        <dbReference type="EC" id="5.2.1.8"/>
    </reaction>
</comment>
<dbReference type="PANTHER" id="PTHR47245">
    <property type="entry name" value="PEPTIDYLPROLYL ISOMERASE"/>
    <property type="match status" value="1"/>
</dbReference>
<evidence type="ECO:0000256" key="4">
    <source>
        <dbReference type="ARBA" id="ARBA00023110"/>
    </source>
</evidence>
<name>A0A7C5SZG2_9AQUI</name>
<sequence length="275" mass="32326">MLLFLILLAFFGFSSASVVARVGSEVIRKDELYEYFNSYWREILHLPIARATKEDVQNFLVELVRSKVIRQEAKKMGISLSDEEVEDYIQKNIGSKHLSPIALYFIKTELLVDKIAERLYKGSEITENQVVAYYYLNLRDFKMPAQVRLERFVADSLESANELYYRLSREIEFWEDIKGVKKGEAMWYSIQALPDVLKAQLSPYEVGKVSKPIYTEAGYVVFRVVGRRKEGILSLEEAKPMVRAKLIREKRQEVLKEWLEKTLRNYRVEFYFSQL</sequence>
<dbReference type="Gene3D" id="3.10.50.40">
    <property type="match status" value="1"/>
</dbReference>
<reference evidence="8" key="1">
    <citation type="journal article" date="2020" name="mSystems">
        <title>Genome- and Community-Level Interaction Insights into Carbon Utilization and Element Cycling Functions of Hydrothermarchaeota in Hydrothermal Sediment.</title>
        <authorList>
            <person name="Zhou Z."/>
            <person name="Liu Y."/>
            <person name="Xu W."/>
            <person name="Pan J."/>
            <person name="Luo Z.H."/>
            <person name="Li M."/>
        </authorList>
    </citation>
    <scope>NUCLEOTIDE SEQUENCE [LARGE SCALE GENOMIC DNA]</scope>
    <source>
        <strain evidence="8">SpSt-114</strain>
    </source>
</reference>
<proteinExistence type="predicted"/>
<keyword evidence="4" id="KW-0697">Rotamase</keyword>
<evidence type="ECO:0000256" key="2">
    <source>
        <dbReference type="ARBA" id="ARBA00013194"/>
    </source>
</evidence>
<gene>
    <name evidence="8" type="ORF">ENN04_06615</name>
</gene>
<dbReference type="EC" id="5.2.1.8" evidence="2"/>
<dbReference type="InterPro" id="IPR050245">
    <property type="entry name" value="PrsA_foldase"/>
</dbReference>
<dbReference type="InterPro" id="IPR046357">
    <property type="entry name" value="PPIase_dom_sf"/>
</dbReference>
<dbReference type="EMBL" id="DSAC01000080">
    <property type="protein sequence ID" value="HHO74289.1"/>
    <property type="molecule type" value="Genomic_DNA"/>
</dbReference>
<feature type="signal peptide" evidence="6">
    <location>
        <begin position="1"/>
        <end position="20"/>
    </location>
</feature>
<feature type="domain" description="PpiC" evidence="7">
    <location>
        <begin position="125"/>
        <end position="240"/>
    </location>
</feature>
<dbReference type="InterPro" id="IPR027304">
    <property type="entry name" value="Trigger_fact/SurA_dom_sf"/>
</dbReference>
<evidence type="ECO:0000256" key="1">
    <source>
        <dbReference type="ARBA" id="ARBA00000971"/>
    </source>
</evidence>
<dbReference type="Pfam" id="PF13145">
    <property type="entry name" value="Rotamase_2"/>
    <property type="match status" value="1"/>
</dbReference>
<keyword evidence="3 6" id="KW-0732">Signal</keyword>